<organism evidence="2 3">
    <name type="scientific">Massilia timonae</name>
    <dbReference type="NCBI Taxonomy" id="47229"/>
    <lineage>
        <taxon>Bacteria</taxon>
        <taxon>Pseudomonadati</taxon>
        <taxon>Pseudomonadota</taxon>
        <taxon>Betaproteobacteria</taxon>
        <taxon>Burkholderiales</taxon>
        <taxon>Oxalobacteraceae</taxon>
        <taxon>Telluria group</taxon>
        <taxon>Massilia</taxon>
    </lineage>
</organism>
<comment type="caution">
    <text evidence="2">The sequence shown here is derived from an EMBL/GenBank/DDBJ whole genome shotgun (WGS) entry which is preliminary data.</text>
</comment>
<dbReference type="AlphaFoldDB" id="A0A1S2NCP5"/>
<sequence length="137" mass="15240">MIDVDDINEAWGWVGMSAVEVLGANAFGNLIIRDEDDHFWCLRPQELVCEPLARSRAALDALAYNQDFLNDWYMPEAVRLAEAALGPLTEGRRYCLKIPSALGGHYGCDNLATVPLAELIRFSGEGAQQFDGLPRWN</sequence>
<protein>
    <recommendedName>
        <fullName evidence="1">T6SS immunity protein Tdi1 C-terminal domain-containing protein</fullName>
    </recommendedName>
</protein>
<name>A0A1S2NCP5_9BURK</name>
<dbReference type="Proteomes" id="UP000180246">
    <property type="component" value="Unassembled WGS sequence"/>
</dbReference>
<dbReference type="EMBL" id="JRYB01000001">
    <property type="protein sequence ID" value="OIJ42603.1"/>
    <property type="molecule type" value="Genomic_DNA"/>
</dbReference>
<evidence type="ECO:0000259" key="1">
    <source>
        <dbReference type="Pfam" id="PF08906"/>
    </source>
</evidence>
<accession>A0A1S2NCP5</accession>
<gene>
    <name evidence="2" type="ORF">LO55_2403</name>
</gene>
<evidence type="ECO:0000313" key="3">
    <source>
        <dbReference type="Proteomes" id="UP000180246"/>
    </source>
</evidence>
<dbReference type="RefSeq" id="WP_071363774.1">
    <property type="nucleotide sequence ID" value="NZ_JRYB01000001.1"/>
</dbReference>
<dbReference type="InterPro" id="IPR015002">
    <property type="entry name" value="T6SS_Tdi1_C"/>
</dbReference>
<evidence type="ECO:0000313" key="2">
    <source>
        <dbReference type="EMBL" id="OIJ42603.1"/>
    </source>
</evidence>
<reference evidence="2 3" key="1">
    <citation type="submission" date="2014-10" db="EMBL/GenBank/DDBJ databases">
        <authorList>
            <person name="Seo M.-J."/>
            <person name="Seok Y.J."/>
            <person name="Cha I.-T."/>
        </authorList>
    </citation>
    <scope>NUCLEOTIDE SEQUENCE [LARGE SCALE GENOMIC DNA]</scope>
    <source>
        <strain evidence="2 3">NEU</strain>
    </source>
</reference>
<feature type="domain" description="T6SS immunity protein Tdi1 C-terminal" evidence="1">
    <location>
        <begin position="57"/>
        <end position="124"/>
    </location>
</feature>
<proteinExistence type="predicted"/>
<dbReference type="Pfam" id="PF08906">
    <property type="entry name" value="T6SS_Tdi1_C"/>
    <property type="match status" value="1"/>
</dbReference>